<organism evidence="1 2">
    <name type="scientific">Mucilaginibacter achroorhodeus</name>
    <dbReference type="NCBI Taxonomy" id="2599294"/>
    <lineage>
        <taxon>Bacteria</taxon>
        <taxon>Pseudomonadati</taxon>
        <taxon>Bacteroidota</taxon>
        <taxon>Sphingobacteriia</taxon>
        <taxon>Sphingobacteriales</taxon>
        <taxon>Sphingobacteriaceae</taxon>
        <taxon>Mucilaginibacter</taxon>
    </lineage>
</organism>
<proteinExistence type="predicted"/>
<comment type="caution">
    <text evidence="1">The sequence shown here is derived from an EMBL/GenBank/DDBJ whole genome shotgun (WGS) entry which is preliminary data.</text>
</comment>
<dbReference type="OrthoDB" id="796224at2"/>
<dbReference type="EMBL" id="VOEI01000001">
    <property type="protein sequence ID" value="TWR28685.1"/>
    <property type="molecule type" value="Genomic_DNA"/>
</dbReference>
<reference evidence="1 2" key="1">
    <citation type="submission" date="2019-07" db="EMBL/GenBank/DDBJ databases">
        <authorList>
            <person name="Kim J."/>
        </authorList>
    </citation>
    <scope>NUCLEOTIDE SEQUENCE [LARGE SCALE GENOMIC DNA]</scope>
    <source>
        <strain evidence="1 2">MJ1a</strain>
    </source>
</reference>
<name>A0A563UBF5_9SPHI</name>
<accession>A0A563UBF5</accession>
<dbReference type="AlphaFoldDB" id="A0A563UBF5"/>
<keyword evidence="2" id="KW-1185">Reference proteome</keyword>
<dbReference type="Proteomes" id="UP000318010">
    <property type="component" value="Unassembled WGS sequence"/>
</dbReference>
<protein>
    <submittedName>
        <fullName evidence="1">Uncharacterized protein</fullName>
    </submittedName>
</protein>
<dbReference type="RefSeq" id="WP_146269479.1">
    <property type="nucleotide sequence ID" value="NZ_VOEI01000001.1"/>
</dbReference>
<gene>
    <name evidence="1" type="ORF">FPZ42_05630</name>
</gene>
<evidence type="ECO:0000313" key="1">
    <source>
        <dbReference type="EMBL" id="TWR28685.1"/>
    </source>
</evidence>
<evidence type="ECO:0000313" key="2">
    <source>
        <dbReference type="Proteomes" id="UP000318010"/>
    </source>
</evidence>
<sequence>MNQSFNIDLPEGFVKPESLDDMGKFIERLFCDNSKAYAFLQSALQYENKPKFGPSSISNTTFSIEHFDEHTLKGRMRVNYDMQLTFGCEDFTKDHRNQHSYYEFGIDLQKNTIHFDGDVIEERSTADEF</sequence>